<keyword evidence="3" id="KW-0547">Nucleotide-binding</keyword>
<dbReference type="GO" id="GO:0005524">
    <property type="term" value="F:ATP binding"/>
    <property type="evidence" value="ECO:0007669"/>
    <property type="project" value="UniProtKB-KW"/>
</dbReference>
<dbReference type="GO" id="GO:0051130">
    <property type="term" value="P:positive regulation of cellular component organization"/>
    <property type="evidence" value="ECO:0007669"/>
    <property type="project" value="UniProtKB-ARBA"/>
</dbReference>
<dbReference type="GO" id="GO:0012505">
    <property type="term" value="C:endomembrane system"/>
    <property type="evidence" value="ECO:0007669"/>
    <property type="project" value="UniProtKB-SubCell"/>
</dbReference>
<dbReference type="GO" id="GO:0048468">
    <property type="term" value="P:cell development"/>
    <property type="evidence" value="ECO:0007669"/>
    <property type="project" value="UniProtKB-ARBA"/>
</dbReference>
<dbReference type="PANTHER" id="PTHR24418">
    <property type="entry name" value="TYROSINE-PROTEIN KINASE"/>
    <property type="match status" value="1"/>
</dbReference>
<dbReference type="PROSITE" id="PS50011">
    <property type="entry name" value="PROTEIN_KINASE_DOM"/>
    <property type="match status" value="1"/>
</dbReference>
<keyword evidence="5" id="KW-0067">ATP-binding</keyword>
<evidence type="ECO:0000256" key="4">
    <source>
        <dbReference type="ARBA" id="ARBA00022777"/>
    </source>
</evidence>
<protein>
    <submittedName>
        <fullName evidence="10">Tyrosine-protein kinase Btk29A-like 2</fullName>
    </submittedName>
</protein>
<evidence type="ECO:0000256" key="7">
    <source>
        <dbReference type="ARBA" id="ARBA00023137"/>
    </source>
</evidence>
<dbReference type="Pfam" id="PF07714">
    <property type="entry name" value="PK_Tyr_Ser-Thr"/>
    <property type="match status" value="1"/>
</dbReference>
<dbReference type="Gene3D" id="1.10.510.10">
    <property type="entry name" value="Transferase(Phosphotransferase) domain 1"/>
    <property type="match status" value="1"/>
</dbReference>
<dbReference type="GO" id="GO:0050793">
    <property type="term" value="P:regulation of developmental process"/>
    <property type="evidence" value="ECO:0007669"/>
    <property type="project" value="UniProtKB-ARBA"/>
</dbReference>
<gene>
    <name evidence="10" type="primary">Btk29A-L2</name>
    <name evidence="10" type="ORF">Hamer_G023881</name>
</gene>
<dbReference type="CDD" id="cd00192">
    <property type="entry name" value="PTKc"/>
    <property type="match status" value="1"/>
</dbReference>
<dbReference type="InterPro" id="IPR011009">
    <property type="entry name" value="Kinase-like_dom_sf"/>
</dbReference>
<sequence>MEEARLMTNLKHPNIVELLGVCSHLPEPYIVTECMKGGCLLYHLRNNENALLNNVDVLFRMCAQVCSGLAYLESRKLIHRDLAARTCFVGADDVIKVGNFGLCRYVINDLYVGKIEKNIAFKWAAPEVLYRSNFSSKSDVWAFGVLMWEVFSCGRIPYGRMNNQQIIDFLEAGQILEKPRFCLNEVYQLMTQCWTRDIHQRPSFKSLLTYFQPSG</sequence>
<comment type="subcellular location">
    <subcellularLocation>
        <location evidence="1">Endomembrane system</location>
    </subcellularLocation>
</comment>
<dbReference type="InterPro" id="IPR050198">
    <property type="entry name" value="Non-receptor_tyrosine_kinases"/>
</dbReference>
<keyword evidence="11" id="KW-1185">Reference proteome</keyword>
<dbReference type="GO" id="GO:0002009">
    <property type="term" value="P:morphogenesis of an epithelium"/>
    <property type="evidence" value="ECO:0007669"/>
    <property type="project" value="UniProtKB-ARBA"/>
</dbReference>
<comment type="caution">
    <text evidence="10">The sequence shown here is derived from an EMBL/GenBank/DDBJ whole genome shotgun (WGS) entry which is preliminary data.</text>
</comment>
<dbReference type="PRINTS" id="PR00109">
    <property type="entry name" value="TYRKINASE"/>
</dbReference>
<dbReference type="EMBL" id="JAHLQT010013480">
    <property type="protein sequence ID" value="KAG7170813.1"/>
    <property type="molecule type" value="Genomic_DNA"/>
</dbReference>
<keyword evidence="4 10" id="KW-0418">Kinase</keyword>
<keyword evidence="7" id="KW-0829">Tyrosine-protein kinase</keyword>
<organism evidence="10 11">
    <name type="scientific">Homarus americanus</name>
    <name type="common">American lobster</name>
    <dbReference type="NCBI Taxonomy" id="6706"/>
    <lineage>
        <taxon>Eukaryota</taxon>
        <taxon>Metazoa</taxon>
        <taxon>Ecdysozoa</taxon>
        <taxon>Arthropoda</taxon>
        <taxon>Crustacea</taxon>
        <taxon>Multicrustacea</taxon>
        <taxon>Malacostraca</taxon>
        <taxon>Eumalacostraca</taxon>
        <taxon>Eucarida</taxon>
        <taxon>Decapoda</taxon>
        <taxon>Pleocyemata</taxon>
        <taxon>Astacidea</taxon>
        <taxon>Nephropoidea</taxon>
        <taxon>Nephropidae</taxon>
        <taxon>Homarus</taxon>
    </lineage>
</organism>
<name>A0A8J5N0G9_HOMAM</name>
<dbReference type="InterPro" id="IPR000719">
    <property type="entry name" value="Prot_kinase_dom"/>
</dbReference>
<keyword evidence="6" id="KW-0472">Membrane</keyword>
<feature type="domain" description="Protein kinase" evidence="9">
    <location>
        <begin position="1"/>
        <end position="215"/>
    </location>
</feature>
<evidence type="ECO:0000313" key="11">
    <source>
        <dbReference type="Proteomes" id="UP000747542"/>
    </source>
</evidence>
<dbReference type="GO" id="GO:0030182">
    <property type="term" value="P:neuron differentiation"/>
    <property type="evidence" value="ECO:0007669"/>
    <property type="project" value="UniProtKB-ARBA"/>
</dbReference>
<accession>A0A8J5N0G9</accession>
<proteinExistence type="predicted"/>
<dbReference type="SUPFAM" id="SSF56112">
    <property type="entry name" value="Protein kinase-like (PK-like)"/>
    <property type="match status" value="1"/>
</dbReference>
<evidence type="ECO:0000256" key="1">
    <source>
        <dbReference type="ARBA" id="ARBA00004308"/>
    </source>
</evidence>
<dbReference type="Proteomes" id="UP000747542">
    <property type="component" value="Unassembled WGS sequence"/>
</dbReference>
<evidence type="ECO:0000313" key="10">
    <source>
        <dbReference type="EMBL" id="KAG7170813.1"/>
    </source>
</evidence>
<dbReference type="GO" id="GO:0004714">
    <property type="term" value="F:transmembrane receptor protein tyrosine kinase activity"/>
    <property type="evidence" value="ECO:0007669"/>
    <property type="project" value="UniProtKB-EC"/>
</dbReference>
<keyword evidence="2" id="KW-0808">Transferase</keyword>
<dbReference type="AlphaFoldDB" id="A0A8J5N0G9"/>
<evidence type="ECO:0000256" key="2">
    <source>
        <dbReference type="ARBA" id="ARBA00022679"/>
    </source>
</evidence>
<reference evidence="10" key="1">
    <citation type="journal article" date="2021" name="Sci. Adv.">
        <title>The American lobster genome reveals insights on longevity, neural, and immune adaptations.</title>
        <authorList>
            <person name="Polinski J.M."/>
            <person name="Zimin A.V."/>
            <person name="Clark K.F."/>
            <person name="Kohn A.B."/>
            <person name="Sadowski N."/>
            <person name="Timp W."/>
            <person name="Ptitsyn A."/>
            <person name="Khanna P."/>
            <person name="Romanova D.Y."/>
            <person name="Williams P."/>
            <person name="Greenwood S.J."/>
            <person name="Moroz L.L."/>
            <person name="Walt D.R."/>
            <person name="Bodnar A.G."/>
        </authorList>
    </citation>
    <scope>NUCLEOTIDE SEQUENCE</scope>
    <source>
        <strain evidence="10">GMGI-L3</strain>
    </source>
</reference>
<evidence type="ECO:0000256" key="5">
    <source>
        <dbReference type="ARBA" id="ARBA00022840"/>
    </source>
</evidence>
<comment type="catalytic activity">
    <reaction evidence="8">
        <text>L-tyrosyl-[protein] + ATP = O-phospho-L-tyrosyl-[protein] + ADP + H(+)</text>
        <dbReference type="Rhea" id="RHEA:10596"/>
        <dbReference type="Rhea" id="RHEA-COMP:10136"/>
        <dbReference type="Rhea" id="RHEA-COMP:20101"/>
        <dbReference type="ChEBI" id="CHEBI:15378"/>
        <dbReference type="ChEBI" id="CHEBI:30616"/>
        <dbReference type="ChEBI" id="CHEBI:46858"/>
        <dbReference type="ChEBI" id="CHEBI:61978"/>
        <dbReference type="ChEBI" id="CHEBI:456216"/>
        <dbReference type="EC" id="2.7.10.1"/>
    </reaction>
</comment>
<evidence type="ECO:0000256" key="3">
    <source>
        <dbReference type="ARBA" id="ARBA00022741"/>
    </source>
</evidence>
<evidence type="ECO:0000259" key="9">
    <source>
        <dbReference type="PROSITE" id="PS50011"/>
    </source>
</evidence>
<evidence type="ECO:0000256" key="6">
    <source>
        <dbReference type="ARBA" id="ARBA00023136"/>
    </source>
</evidence>
<dbReference type="InterPro" id="IPR001245">
    <property type="entry name" value="Ser-Thr/Tyr_kinase_cat_dom"/>
</dbReference>
<dbReference type="FunFam" id="1.10.510.10:FF:001512">
    <property type="entry name" value="Receptor tyrosine-protein kinase erbB-2"/>
    <property type="match status" value="1"/>
</dbReference>
<evidence type="ECO:0000256" key="8">
    <source>
        <dbReference type="ARBA" id="ARBA00051243"/>
    </source>
</evidence>